<gene>
    <name evidence="19" type="primary">gacS</name>
    <name evidence="19" type="ORF">GPAL_1880</name>
</gene>
<dbReference type="Gene3D" id="2.60.40.2380">
    <property type="match status" value="1"/>
</dbReference>
<dbReference type="SMART" id="SM00388">
    <property type="entry name" value="HisKA"/>
    <property type="match status" value="1"/>
</dbReference>
<dbReference type="Pfam" id="PF00072">
    <property type="entry name" value="Response_reg"/>
    <property type="match status" value="1"/>
</dbReference>
<dbReference type="CDD" id="cd17546">
    <property type="entry name" value="REC_hyHK_CKI1_RcsC-like"/>
    <property type="match status" value="1"/>
</dbReference>
<dbReference type="CDD" id="cd00088">
    <property type="entry name" value="HPT"/>
    <property type="match status" value="1"/>
</dbReference>
<dbReference type="Pfam" id="PF07695">
    <property type="entry name" value="7TMR-DISM_7TM"/>
    <property type="match status" value="1"/>
</dbReference>
<feature type="domain" description="Response regulatory" evidence="17">
    <location>
        <begin position="804"/>
        <end position="920"/>
    </location>
</feature>
<evidence type="ECO:0000256" key="8">
    <source>
        <dbReference type="ARBA" id="ARBA00022840"/>
    </source>
</evidence>
<comment type="caution">
    <text evidence="19">The sequence shown here is derived from an EMBL/GenBank/DDBJ whole genome shotgun (WGS) entry which is preliminary data.</text>
</comment>
<comment type="subcellular location">
    <subcellularLocation>
        <location evidence="2">Cell membrane</location>
        <topology evidence="2">Multi-pass membrane protein</topology>
    </subcellularLocation>
</comment>
<keyword evidence="11 14" id="KW-0472">Membrane</keyword>
<dbReference type="InterPro" id="IPR001789">
    <property type="entry name" value="Sig_transdc_resp-reg_receiver"/>
</dbReference>
<dbReference type="InterPro" id="IPR011623">
    <property type="entry name" value="7TMR_DISM_rcpt_extracell_dom1"/>
</dbReference>
<dbReference type="CDD" id="cd00082">
    <property type="entry name" value="HisKA"/>
    <property type="match status" value="1"/>
</dbReference>
<dbReference type="InterPro" id="IPR036890">
    <property type="entry name" value="HATPase_C_sf"/>
</dbReference>
<dbReference type="PROSITE" id="PS50110">
    <property type="entry name" value="RESPONSE_REGULATORY"/>
    <property type="match status" value="1"/>
</dbReference>
<keyword evidence="5 13" id="KW-0597">Phosphoprotein</keyword>
<keyword evidence="6 14" id="KW-0812">Transmembrane</keyword>
<dbReference type="Pfam" id="PF01627">
    <property type="entry name" value="Hpt"/>
    <property type="match status" value="1"/>
</dbReference>
<dbReference type="InterPro" id="IPR003594">
    <property type="entry name" value="HATPase_dom"/>
</dbReference>
<keyword evidence="8" id="KW-0067">ATP-binding</keyword>
<comment type="catalytic activity">
    <reaction evidence="1">
        <text>ATP + protein L-histidine = ADP + protein N-phospho-L-histidine.</text>
        <dbReference type="EC" id="2.7.13.3"/>
    </reaction>
</comment>
<feature type="signal peptide" evidence="15">
    <location>
        <begin position="1"/>
        <end position="24"/>
    </location>
</feature>
<feature type="transmembrane region" description="Helical" evidence="14">
    <location>
        <begin position="211"/>
        <end position="230"/>
    </location>
</feature>
<name>K6YXP6_9ALTE</name>
<dbReference type="STRING" id="1121922.GCA_000428905_01134"/>
<dbReference type="SUPFAM" id="SSF55874">
    <property type="entry name" value="ATPase domain of HSP90 chaperone/DNA topoisomerase II/histidine kinase"/>
    <property type="match status" value="1"/>
</dbReference>
<dbReference type="InterPro" id="IPR036097">
    <property type="entry name" value="HisK_dim/P_sf"/>
</dbReference>
<feature type="domain" description="Histidine kinase" evidence="16">
    <location>
        <begin position="437"/>
        <end position="657"/>
    </location>
</feature>
<dbReference type="GO" id="GO:0005524">
    <property type="term" value="F:ATP binding"/>
    <property type="evidence" value="ECO:0007669"/>
    <property type="project" value="UniProtKB-KW"/>
</dbReference>
<evidence type="ECO:0000256" key="4">
    <source>
        <dbReference type="ARBA" id="ARBA00022475"/>
    </source>
</evidence>
<dbReference type="EMBL" id="BAEQ01000029">
    <property type="protein sequence ID" value="GAC28741.1"/>
    <property type="molecule type" value="Genomic_DNA"/>
</dbReference>
<keyword evidence="7" id="KW-0547">Nucleotide-binding</keyword>
<protein>
    <recommendedName>
        <fullName evidence="3">histidine kinase</fullName>
        <ecNumber evidence="3">2.7.13.3</ecNumber>
    </recommendedName>
</protein>
<dbReference type="Gene3D" id="3.40.50.2300">
    <property type="match status" value="1"/>
</dbReference>
<evidence type="ECO:0000256" key="6">
    <source>
        <dbReference type="ARBA" id="ARBA00022692"/>
    </source>
</evidence>
<evidence type="ECO:0000256" key="10">
    <source>
        <dbReference type="ARBA" id="ARBA00023012"/>
    </source>
</evidence>
<evidence type="ECO:0000259" key="18">
    <source>
        <dbReference type="PROSITE" id="PS50894"/>
    </source>
</evidence>
<evidence type="ECO:0000256" key="9">
    <source>
        <dbReference type="ARBA" id="ARBA00022989"/>
    </source>
</evidence>
<dbReference type="PRINTS" id="PR00344">
    <property type="entry name" value="BCTRLSENSOR"/>
</dbReference>
<feature type="transmembrane region" description="Helical" evidence="14">
    <location>
        <begin position="182"/>
        <end position="204"/>
    </location>
</feature>
<evidence type="ECO:0000256" key="12">
    <source>
        <dbReference type="PROSITE-ProRule" id="PRU00110"/>
    </source>
</evidence>
<keyword evidence="10" id="KW-0902">Two-component regulatory system</keyword>
<evidence type="ECO:0000256" key="11">
    <source>
        <dbReference type="ARBA" id="ARBA00023136"/>
    </source>
</evidence>
<reference evidence="20" key="1">
    <citation type="journal article" date="2014" name="Environ. Microbiol.">
        <title>Comparative genomics of the marine bacterial genus Glaciecola reveals the high degree of genomic diversity and genomic characteristic for cold adaptation.</title>
        <authorList>
            <person name="Qin Q.L."/>
            <person name="Xie B.B."/>
            <person name="Yu Y."/>
            <person name="Shu Y.L."/>
            <person name="Rong J.C."/>
            <person name="Zhang Y.J."/>
            <person name="Zhao D.L."/>
            <person name="Chen X.L."/>
            <person name="Zhang X.Y."/>
            <person name="Chen B."/>
            <person name="Zhou B.C."/>
            <person name="Zhang Y.Z."/>
        </authorList>
    </citation>
    <scope>NUCLEOTIDE SEQUENCE [LARGE SCALE GENOMIC DNA]</scope>
    <source>
        <strain evidence="20">ACAM 615</strain>
    </source>
</reference>
<dbReference type="Pfam" id="PF07696">
    <property type="entry name" value="7TMR-DISMED2"/>
    <property type="match status" value="1"/>
</dbReference>
<dbReference type="SUPFAM" id="SSF47384">
    <property type="entry name" value="Homodimeric domain of signal transducing histidine kinase"/>
    <property type="match status" value="1"/>
</dbReference>
<dbReference type="InterPro" id="IPR008207">
    <property type="entry name" value="Sig_transdc_His_kin_Hpt_dom"/>
</dbReference>
<evidence type="ECO:0000256" key="7">
    <source>
        <dbReference type="ARBA" id="ARBA00022741"/>
    </source>
</evidence>
<feature type="transmembrane region" description="Helical" evidence="14">
    <location>
        <begin position="367"/>
        <end position="388"/>
    </location>
</feature>
<dbReference type="PROSITE" id="PS50894">
    <property type="entry name" value="HPT"/>
    <property type="match status" value="1"/>
</dbReference>
<dbReference type="Pfam" id="PF00512">
    <property type="entry name" value="HisKA"/>
    <property type="match status" value="1"/>
</dbReference>
<feature type="transmembrane region" description="Helical" evidence="14">
    <location>
        <begin position="306"/>
        <end position="324"/>
    </location>
</feature>
<keyword evidence="4" id="KW-1003">Cell membrane</keyword>
<dbReference type="GO" id="GO:0005886">
    <property type="term" value="C:plasma membrane"/>
    <property type="evidence" value="ECO:0007669"/>
    <property type="project" value="UniProtKB-SubCell"/>
</dbReference>
<dbReference type="CDD" id="cd16922">
    <property type="entry name" value="HATPase_EvgS-ArcB-TorS-like"/>
    <property type="match status" value="1"/>
</dbReference>
<dbReference type="PANTHER" id="PTHR45339">
    <property type="entry name" value="HYBRID SIGNAL TRANSDUCTION HISTIDINE KINASE J"/>
    <property type="match status" value="1"/>
</dbReference>
<feature type="domain" description="HPt" evidence="18">
    <location>
        <begin position="945"/>
        <end position="1035"/>
    </location>
</feature>
<dbReference type="Pfam" id="PF02518">
    <property type="entry name" value="HATPase_c"/>
    <property type="match status" value="1"/>
</dbReference>
<evidence type="ECO:0000256" key="1">
    <source>
        <dbReference type="ARBA" id="ARBA00000085"/>
    </source>
</evidence>
<dbReference type="Gene3D" id="1.20.120.160">
    <property type="entry name" value="HPT domain"/>
    <property type="match status" value="1"/>
</dbReference>
<dbReference type="RefSeq" id="WP_006011092.1">
    <property type="nucleotide sequence ID" value="NZ_AUAV01000005.1"/>
</dbReference>
<keyword evidence="20" id="KW-1185">Reference proteome</keyword>
<evidence type="ECO:0000313" key="19">
    <source>
        <dbReference type="EMBL" id="GAC28741.1"/>
    </source>
</evidence>
<dbReference type="GO" id="GO:0000155">
    <property type="term" value="F:phosphorelay sensor kinase activity"/>
    <property type="evidence" value="ECO:0007669"/>
    <property type="project" value="InterPro"/>
</dbReference>
<keyword evidence="9 14" id="KW-1133">Transmembrane helix</keyword>
<dbReference type="Gene3D" id="3.30.565.10">
    <property type="entry name" value="Histidine kinase-like ATPase, C-terminal domain"/>
    <property type="match status" value="1"/>
</dbReference>
<evidence type="ECO:0000256" key="2">
    <source>
        <dbReference type="ARBA" id="ARBA00004651"/>
    </source>
</evidence>
<evidence type="ECO:0000256" key="14">
    <source>
        <dbReference type="SAM" id="Phobius"/>
    </source>
</evidence>
<dbReference type="PROSITE" id="PS50109">
    <property type="entry name" value="HIS_KIN"/>
    <property type="match status" value="1"/>
</dbReference>
<dbReference type="EC" id="2.7.13.3" evidence="3"/>
<sequence length="1049" mass="118591">MSKLTKIRALLAFTLFFLVFYAQAIEAVKLTDESSKVNISSAIVAYPQQGRALSFDEFKLSRTNLSYQSHTIPNYGFTPAGVWLYAEVTNMSSKQSWVLNVNFSQLDQVDFYLVSNGEVLEQLSGGREQSNHFYRTPTFRVTLDSEQAYQVYLFVKAKRIPTIAPVRLMSEEQHRYETLLDYLIWGIFYGALLVIAIYCMFVLIDKREVSALALFTLVCLLFLWHTVWSGHVQLLPKQWHSLSFFQSVDLLLPLVCASASLFTLTFLPKPANFSRVYLALKLLFIILFFTFIIVLFGWFSEFGQAMLVRIVGYATLLLNIMFTIKNISQAFLPANTVLVGWLFLTLGSVIGSLFIAGKLPVNSFTTYVFQSALLAQTLCFVLAIILKVRFSLEVEIRQASNDAENNFYLIEEQNVHLDIARREAVKASKVKSQFLANMSHEIRTPLNAIIGFSTELESKTNETERDEHVRIINSAASDLLIIVNDILDFSKMEAGKLTINQKPFSPRDAFEDIASLMAKSAHLKQLEFIFDIDTLPSVLIGDNFKLKQLMSNLLSNALKFTNYGQIVLRAKSLQFGDDDYMLCIEVEDTGIGISNLDKKKLFTPFNQLDDELNRSFQGTGLGLVICQELVFLMRGSIEVQSYYSIGSKFKINLPFKKVNDQVIPAVQNRFVSKIAGIYDPSPQSRKITCRLLKSVGFDTYTYDSISAFEQANVSFDYIFASLPMRYIANRTSIINRILKLRSQKTALVFSGPPPEQKQIRSVINQPIIIRSPLTLKNINNLNNVQLESAEKVSKSDPKSLPAARILAVDDMPLNLKLLKTWLRDSPSTLDTASCGADAIKLCKQNGYDLILMDIQMPTMDGLQATQHIRQTQLNMGTPIVAITAHAFREEKERFLSSGMDDYLPKPVDLATLVNTIQRWCQGAEFVETKKLAINWQIATTKAHGSDEGAREFLAGFIAILPSSMTEIELHWQKQDFVSLQQCVHKLHGASAYTGATRFQRVCYDTESNLKQQHYQSLTKLISTLLVEAEAILEQWHNTSQFNSKHSGRD</sequence>
<evidence type="ECO:0000256" key="3">
    <source>
        <dbReference type="ARBA" id="ARBA00012438"/>
    </source>
</evidence>
<dbReference type="SUPFAM" id="SSF47226">
    <property type="entry name" value="Histidine-containing phosphotransfer domain, HPT domain"/>
    <property type="match status" value="1"/>
</dbReference>
<dbReference type="InterPro" id="IPR011622">
    <property type="entry name" value="7TMR_DISM_rcpt_extracell_dom2"/>
</dbReference>
<dbReference type="InterPro" id="IPR004358">
    <property type="entry name" value="Sig_transdc_His_kin-like_C"/>
</dbReference>
<evidence type="ECO:0000313" key="20">
    <source>
        <dbReference type="Proteomes" id="UP000006251"/>
    </source>
</evidence>
<evidence type="ECO:0000256" key="13">
    <source>
        <dbReference type="PROSITE-ProRule" id="PRU00169"/>
    </source>
</evidence>
<keyword evidence="15" id="KW-0732">Signal</keyword>
<dbReference type="InterPro" id="IPR003661">
    <property type="entry name" value="HisK_dim/P_dom"/>
</dbReference>
<proteinExistence type="predicted"/>
<dbReference type="Proteomes" id="UP000006251">
    <property type="component" value="Unassembled WGS sequence"/>
</dbReference>
<dbReference type="Gene3D" id="1.10.287.130">
    <property type="match status" value="1"/>
</dbReference>
<organism evidence="19 20">
    <name type="scientific">Brumicola pallidula DSM 14239 = ACAM 615</name>
    <dbReference type="NCBI Taxonomy" id="1121922"/>
    <lineage>
        <taxon>Bacteria</taxon>
        <taxon>Pseudomonadati</taxon>
        <taxon>Pseudomonadota</taxon>
        <taxon>Gammaproteobacteria</taxon>
        <taxon>Alteromonadales</taxon>
        <taxon>Alteromonadaceae</taxon>
        <taxon>Brumicola</taxon>
    </lineage>
</organism>
<evidence type="ECO:0000256" key="5">
    <source>
        <dbReference type="ARBA" id="ARBA00022553"/>
    </source>
</evidence>
<feature type="chain" id="PRO_5003897693" description="histidine kinase" evidence="15">
    <location>
        <begin position="25"/>
        <end position="1049"/>
    </location>
</feature>
<evidence type="ECO:0000259" key="17">
    <source>
        <dbReference type="PROSITE" id="PS50110"/>
    </source>
</evidence>
<dbReference type="AlphaFoldDB" id="K6YXP6"/>
<dbReference type="SMART" id="SM00387">
    <property type="entry name" value="HATPase_c"/>
    <property type="match status" value="1"/>
</dbReference>
<dbReference type="InterPro" id="IPR011006">
    <property type="entry name" value="CheY-like_superfamily"/>
</dbReference>
<feature type="transmembrane region" description="Helical" evidence="14">
    <location>
        <begin position="279"/>
        <end position="300"/>
    </location>
</feature>
<dbReference type="InterPro" id="IPR036641">
    <property type="entry name" value="HPT_dom_sf"/>
</dbReference>
<feature type="modified residue" description="Phosphohistidine" evidence="12">
    <location>
        <position position="984"/>
    </location>
</feature>
<dbReference type="InterPro" id="IPR005467">
    <property type="entry name" value="His_kinase_dom"/>
</dbReference>
<dbReference type="SMART" id="SM00448">
    <property type="entry name" value="REC"/>
    <property type="match status" value="1"/>
</dbReference>
<evidence type="ECO:0000256" key="15">
    <source>
        <dbReference type="SAM" id="SignalP"/>
    </source>
</evidence>
<dbReference type="SUPFAM" id="SSF52172">
    <property type="entry name" value="CheY-like"/>
    <property type="match status" value="1"/>
</dbReference>
<dbReference type="FunFam" id="3.30.565.10:FF:000010">
    <property type="entry name" value="Sensor histidine kinase RcsC"/>
    <property type="match status" value="1"/>
</dbReference>
<evidence type="ECO:0000259" key="16">
    <source>
        <dbReference type="PROSITE" id="PS50109"/>
    </source>
</evidence>
<feature type="modified residue" description="4-aspartylphosphate" evidence="13">
    <location>
        <position position="853"/>
    </location>
</feature>
<accession>K6YXP6</accession>
<dbReference type="PANTHER" id="PTHR45339:SF1">
    <property type="entry name" value="HYBRID SIGNAL TRANSDUCTION HISTIDINE KINASE J"/>
    <property type="match status" value="1"/>
</dbReference>
<feature type="transmembrane region" description="Helical" evidence="14">
    <location>
        <begin position="336"/>
        <end position="355"/>
    </location>
</feature>